<feature type="compositionally biased region" description="Polar residues" evidence="1">
    <location>
        <begin position="20"/>
        <end position="37"/>
    </location>
</feature>
<dbReference type="RefSeq" id="WP_269038998.1">
    <property type="nucleotide sequence ID" value="NZ_CP114040.1"/>
</dbReference>
<dbReference type="Proteomes" id="UP001164459">
    <property type="component" value="Chromosome"/>
</dbReference>
<organism evidence="2 3">
    <name type="scientific">Nannocystis punicea</name>
    <dbReference type="NCBI Taxonomy" id="2995304"/>
    <lineage>
        <taxon>Bacteria</taxon>
        <taxon>Pseudomonadati</taxon>
        <taxon>Myxococcota</taxon>
        <taxon>Polyangia</taxon>
        <taxon>Nannocystales</taxon>
        <taxon>Nannocystaceae</taxon>
        <taxon>Nannocystis</taxon>
    </lineage>
</organism>
<dbReference type="EMBL" id="CP114040">
    <property type="protein sequence ID" value="WAS96632.1"/>
    <property type="molecule type" value="Genomic_DNA"/>
</dbReference>
<name>A0ABY7HBZ6_9BACT</name>
<evidence type="ECO:0000313" key="2">
    <source>
        <dbReference type="EMBL" id="WAS96632.1"/>
    </source>
</evidence>
<sequence length="192" mass="20570">MHRTLLFVALVSGCVERVQPDTSSATADEPETTASEQTTTADEPTTTTGPEPTTTGEPAETTSAPHVPEGLFMCPETELCPRWDCADGCDEPGPAGMCVFKALQDRAAGSLEIERCVGTCTVYRLIPRGEATGAARWQWQRQTSPPGYSAVHDCELQSPEFFSGCLAEFTAVCADPAEWVKNCLPTSAVCFD</sequence>
<reference evidence="2" key="1">
    <citation type="submission" date="2022-11" db="EMBL/GenBank/DDBJ databases">
        <title>Minimal conservation of predation-associated metabolite biosynthetic gene clusters underscores biosynthetic potential of Myxococcota including descriptions for ten novel species: Archangium lansinium sp. nov., Myxococcus landrumus sp. nov., Nannocystis bai.</title>
        <authorList>
            <person name="Ahearne A."/>
            <person name="Stevens C."/>
            <person name="Dowd S."/>
        </authorList>
    </citation>
    <scope>NUCLEOTIDE SEQUENCE</scope>
    <source>
        <strain evidence="2">Fl3</strain>
    </source>
</reference>
<evidence type="ECO:0000256" key="1">
    <source>
        <dbReference type="SAM" id="MobiDB-lite"/>
    </source>
</evidence>
<protein>
    <submittedName>
        <fullName evidence="2">Uncharacterized protein</fullName>
    </submittedName>
</protein>
<keyword evidence="3" id="KW-1185">Reference proteome</keyword>
<proteinExistence type="predicted"/>
<feature type="compositionally biased region" description="Low complexity" evidence="1">
    <location>
        <begin position="38"/>
        <end position="62"/>
    </location>
</feature>
<gene>
    <name evidence="2" type="ORF">O0S08_10790</name>
</gene>
<evidence type="ECO:0000313" key="3">
    <source>
        <dbReference type="Proteomes" id="UP001164459"/>
    </source>
</evidence>
<accession>A0ABY7HBZ6</accession>
<feature type="region of interest" description="Disordered" evidence="1">
    <location>
        <begin position="18"/>
        <end position="68"/>
    </location>
</feature>